<evidence type="ECO:0000313" key="1">
    <source>
        <dbReference type="EMBL" id="CAL2103706.1"/>
    </source>
</evidence>
<comment type="caution">
    <text evidence="1">The sequence shown here is derived from an EMBL/GenBank/DDBJ whole genome shotgun (WGS) entry which is preliminary data.</text>
</comment>
<proteinExistence type="predicted"/>
<keyword evidence="2" id="KW-1185">Reference proteome</keyword>
<evidence type="ECO:0000313" key="2">
    <source>
        <dbReference type="Proteomes" id="UP001497527"/>
    </source>
</evidence>
<gene>
    <name evidence="1" type="ORF">T190423A01A_40299</name>
</gene>
<dbReference type="EMBL" id="CAXJIO010000013">
    <property type="protein sequence ID" value="CAL2103706.1"/>
    <property type="molecule type" value="Genomic_DNA"/>
</dbReference>
<name>A0ABM9PDK9_9FLAO</name>
<dbReference type="Proteomes" id="UP001497527">
    <property type="component" value="Unassembled WGS sequence"/>
</dbReference>
<protein>
    <recommendedName>
        <fullName evidence="3">VCBS repeat-containing protein</fullName>
    </recommendedName>
</protein>
<sequence>MIDTDLKKKINILISLTLIVFCSCKKQHETPKNDVKAALEERYFFDCKKKTINGTLFEACIKRPGNFTVVNAKGETVYQNKENPFDFEFSDFNGDGYSDIKMNYVSNTPGLQELLLFDKESNSFVEVQSFNKFPNSKRIQETEFYYSYRGAGCADYDWKSELFKITESQITVYGIIKGFSCLENETNGIYIYKIIDSEKKLLKYIKRDHGNWNKKWDFIEKYWTENLTKFE</sequence>
<accession>A0ABM9PDK9</accession>
<organism evidence="1 2">
    <name type="scientific">Tenacibaculum polynesiense</name>
    <dbReference type="NCBI Taxonomy" id="3137857"/>
    <lineage>
        <taxon>Bacteria</taxon>
        <taxon>Pseudomonadati</taxon>
        <taxon>Bacteroidota</taxon>
        <taxon>Flavobacteriia</taxon>
        <taxon>Flavobacteriales</taxon>
        <taxon>Flavobacteriaceae</taxon>
        <taxon>Tenacibaculum</taxon>
    </lineage>
</organism>
<evidence type="ECO:0008006" key="3">
    <source>
        <dbReference type="Google" id="ProtNLM"/>
    </source>
</evidence>
<dbReference type="PROSITE" id="PS51257">
    <property type="entry name" value="PROKAR_LIPOPROTEIN"/>
    <property type="match status" value="1"/>
</dbReference>
<reference evidence="1 2" key="1">
    <citation type="submission" date="2024-05" db="EMBL/GenBank/DDBJ databases">
        <authorList>
            <person name="Duchaud E."/>
        </authorList>
    </citation>
    <scope>NUCLEOTIDE SEQUENCE [LARGE SCALE GENOMIC DNA]</scope>
    <source>
        <strain evidence="1">Ena-SAMPLE-TAB-13-05-2024-13:56:06:370-140308</strain>
    </source>
</reference>